<dbReference type="AlphaFoldDB" id="A0A9D1H405"/>
<evidence type="ECO:0000313" key="2">
    <source>
        <dbReference type="Proteomes" id="UP000824165"/>
    </source>
</evidence>
<reference evidence="1" key="2">
    <citation type="journal article" date="2021" name="PeerJ">
        <title>Extensive microbial diversity within the chicken gut microbiome revealed by metagenomics and culture.</title>
        <authorList>
            <person name="Gilroy R."/>
            <person name="Ravi A."/>
            <person name="Getino M."/>
            <person name="Pursley I."/>
            <person name="Horton D.L."/>
            <person name="Alikhan N.F."/>
            <person name="Baker D."/>
            <person name="Gharbi K."/>
            <person name="Hall N."/>
            <person name="Watson M."/>
            <person name="Adriaenssens E.M."/>
            <person name="Foster-Nyarko E."/>
            <person name="Jarju S."/>
            <person name="Secka A."/>
            <person name="Antonio M."/>
            <person name="Oren A."/>
            <person name="Chaudhuri R.R."/>
            <person name="La Ragione R."/>
            <person name="Hildebrand F."/>
            <person name="Pallen M.J."/>
        </authorList>
    </citation>
    <scope>NUCLEOTIDE SEQUENCE</scope>
    <source>
        <strain evidence="1">CHK181-108</strain>
    </source>
</reference>
<dbReference type="Gene3D" id="1.10.10.60">
    <property type="entry name" value="Homeodomain-like"/>
    <property type="match status" value="1"/>
</dbReference>
<sequence>MEYCGLDMTGVIHNLPRELVYDFNRLHESGCCDMSDTTVGIYRFICCLCSLEDSRARRVSSYESFLRTSFETFAARNLSYGIDVNAFCKKTGISETELDKALEGGVSDTIKKCRISEAKRLLITRPDDLRETICRYCGFPSVSEMEMEFEEYAGASVDEFINSYKQ</sequence>
<reference evidence="1" key="1">
    <citation type="submission" date="2020-10" db="EMBL/GenBank/DDBJ databases">
        <authorList>
            <person name="Gilroy R."/>
        </authorList>
    </citation>
    <scope>NUCLEOTIDE SEQUENCE</scope>
    <source>
        <strain evidence="1">CHK181-108</strain>
    </source>
</reference>
<comment type="caution">
    <text evidence="1">The sequence shown here is derived from an EMBL/GenBank/DDBJ whole genome shotgun (WGS) entry which is preliminary data.</text>
</comment>
<name>A0A9D1H405_9FIRM</name>
<dbReference type="Proteomes" id="UP000824165">
    <property type="component" value="Unassembled WGS sequence"/>
</dbReference>
<proteinExistence type="predicted"/>
<gene>
    <name evidence="1" type="ORF">IAA60_08665</name>
</gene>
<protein>
    <submittedName>
        <fullName evidence="1">Helix-turn-helix transcriptional regulator</fullName>
    </submittedName>
</protein>
<accession>A0A9D1H405</accession>
<dbReference type="EMBL" id="DVLU01000093">
    <property type="protein sequence ID" value="HIT85955.1"/>
    <property type="molecule type" value="Genomic_DNA"/>
</dbReference>
<evidence type="ECO:0000313" key="1">
    <source>
        <dbReference type="EMBL" id="HIT85955.1"/>
    </source>
</evidence>
<organism evidence="1 2">
    <name type="scientific">Candidatus Ornithomonoglobus intestinigallinarum</name>
    <dbReference type="NCBI Taxonomy" id="2840894"/>
    <lineage>
        <taxon>Bacteria</taxon>
        <taxon>Bacillati</taxon>
        <taxon>Bacillota</taxon>
        <taxon>Clostridia</taxon>
        <taxon>Candidatus Ornithomonoglobus</taxon>
    </lineage>
</organism>